<dbReference type="AlphaFoldDB" id="A0AA39ZQX1"/>
<keyword evidence="3" id="KW-1185">Reference proteome</keyword>
<protein>
    <submittedName>
        <fullName evidence="2">Uncharacterized protein</fullName>
    </submittedName>
</protein>
<dbReference type="Proteomes" id="UP001172101">
    <property type="component" value="Unassembled WGS sequence"/>
</dbReference>
<gene>
    <name evidence="2" type="ORF">B0T26DRAFT_735605</name>
</gene>
<name>A0AA39ZQX1_9PEZI</name>
<sequence>MKQASSSRGCGCSTPNSRFSELRQSARSAVVDGRARPTLVGHGLARRQLNGREKTLSAS</sequence>
<accession>A0AA39ZQX1</accession>
<feature type="region of interest" description="Disordered" evidence="1">
    <location>
        <begin position="1"/>
        <end position="30"/>
    </location>
</feature>
<dbReference type="EMBL" id="JAUIRO010000009">
    <property type="protein sequence ID" value="KAK0702031.1"/>
    <property type="molecule type" value="Genomic_DNA"/>
</dbReference>
<feature type="compositionally biased region" description="Polar residues" evidence="1">
    <location>
        <begin position="1"/>
        <end position="27"/>
    </location>
</feature>
<proteinExistence type="predicted"/>
<comment type="caution">
    <text evidence="2">The sequence shown here is derived from an EMBL/GenBank/DDBJ whole genome shotgun (WGS) entry which is preliminary data.</text>
</comment>
<evidence type="ECO:0000313" key="2">
    <source>
        <dbReference type="EMBL" id="KAK0702031.1"/>
    </source>
</evidence>
<evidence type="ECO:0000256" key="1">
    <source>
        <dbReference type="SAM" id="MobiDB-lite"/>
    </source>
</evidence>
<reference evidence="2" key="1">
    <citation type="submission" date="2023-06" db="EMBL/GenBank/DDBJ databases">
        <title>Genome-scale phylogeny and comparative genomics of the fungal order Sordariales.</title>
        <authorList>
            <consortium name="Lawrence Berkeley National Laboratory"/>
            <person name="Hensen N."/>
            <person name="Bonometti L."/>
            <person name="Westerberg I."/>
            <person name="Brannstrom I.O."/>
            <person name="Guillou S."/>
            <person name="Cros-Aarteil S."/>
            <person name="Calhoun S."/>
            <person name="Haridas S."/>
            <person name="Kuo A."/>
            <person name="Mondo S."/>
            <person name="Pangilinan J."/>
            <person name="Riley R."/>
            <person name="LaButti K."/>
            <person name="Andreopoulos B."/>
            <person name="Lipzen A."/>
            <person name="Chen C."/>
            <person name="Yanf M."/>
            <person name="Daum C."/>
            <person name="Ng V."/>
            <person name="Clum A."/>
            <person name="Steindorff A."/>
            <person name="Ohm R."/>
            <person name="Martin F."/>
            <person name="Silar P."/>
            <person name="Natvig D."/>
            <person name="Lalanne C."/>
            <person name="Gautier V."/>
            <person name="Ament-velasquez S.L."/>
            <person name="Kruys A."/>
            <person name="Hutchinson M.I."/>
            <person name="Powell A.J."/>
            <person name="Barry K."/>
            <person name="Miller A.N."/>
            <person name="Grigoriev I.V."/>
            <person name="Debuchy R."/>
            <person name="Gladieux P."/>
            <person name="Thoren M.H."/>
            <person name="Johannesson H."/>
        </authorList>
    </citation>
    <scope>NUCLEOTIDE SEQUENCE</scope>
    <source>
        <strain evidence="2">SMH2392-1A</strain>
    </source>
</reference>
<organism evidence="2 3">
    <name type="scientific">Lasiosphaeria miniovina</name>
    <dbReference type="NCBI Taxonomy" id="1954250"/>
    <lineage>
        <taxon>Eukaryota</taxon>
        <taxon>Fungi</taxon>
        <taxon>Dikarya</taxon>
        <taxon>Ascomycota</taxon>
        <taxon>Pezizomycotina</taxon>
        <taxon>Sordariomycetes</taxon>
        <taxon>Sordariomycetidae</taxon>
        <taxon>Sordariales</taxon>
        <taxon>Lasiosphaeriaceae</taxon>
        <taxon>Lasiosphaeria</taxon>
    </lineage>
</organism>
<dbReference type="GeneID" id="85326522"/>
<dbReference type="RefSeq" id="XP_060289695.1">
    <property type="nucleotide sequence ID" value="XM_060443252.1"/>
</dbReference>
<evidence type="ECO:0000313" key="3">
    <source>
        <dbReference type="Proteomes" id="UP001172101"/>
    </source>
</evidence>